<evidence type="ECO:0000313" key="3">
    <source>
        <dbReference type="Proteomes" id="UP001213000"/>
    </source>
</evidence>
<gene>
    <name evidence="2" type="ORF">NP233_g6520</name>
</gene>
<feature type="compositionally biased region" description="Basic and acidic residues" evidence="1">
    <location>
        <begin position="57"/>
        <end position="72"/>
    </location>
</feature>
<proteinExistence type="predicted"/>
<sequence length="80" mass="8626">MLLLLSSLNPVNSSYATETGQVLYKVNKTITGPATIRKAVGTVQGVWRGDTGGFEIPGRKESRTDAAVREVNEQTDGWST</sequence>
<evidence type="ECO:0000313" key="2">
    <source>
        <dbReference type="EMBL" id="KAJ3567191.1"/>
    </source>
</evidence>
<comment type="caution">
    <text evidence="2">The sequence shown here is derived from an EMBL/GenBank/DDBJ whole genome shotgun (WGS) entry which is preliminary data.</text>
</comment>
<evidence type="ECO:0000256" key="1">
    <source>
        <dbReference type="SAM" id="MobiDB-lite"/>
    </source>
</evidence>
<dbReference type="EMBL" id="JANIEX010000431">
    <property type="protein sequence ID" value="KAJ3567191.1"/>
    <property type="molecule type" value="Genomic_DNA"/>
</dbReference>
<dbReference type="AlphaFoldDB" id="A0AAD5VQV5"/>
<keyword evidence="3" id="KW-1185">Reference proteome</keyword>
<accession>A0AAD5VQV5</accession>
<reference evidence="2" key="1">
    <citation type="submission" date="2022-07" db="EMBL/GenBank/DDBJ databases">
        <title>Genome Sequence of Leucocoprinus birnbaumii.</title>
        <authorList>
            <person name="Buettner E."/>
        </authorList>
    </citation>
    <scope>NUCLEOTIDE SEQUENCE</scope>
    <source>
        <strain evidence="2">VT141</strain>
    </source>
</reference>
<organism evidence="2 3">
    <name type="scientific">Leucocoprinus birnbaumii</name>
    <dbReference type="NCBI Taxonomy" id="56174"/>
    <lineage>
        <taxon>Eukaryota</taxon>
        <taxon>Fungi</taxon>
        <taxon>Dikarya</taxon>
        <taxon>Basidiomycota</taxon>
        <taxon>Agaricomycotina</taxon>
        <taxon>Agaricomycetes</taxon>
        <taxon>Agaricomycetidae</taxon>
        <taxon>Agaricales</taxon>
        <taxon>Agaricineae</taxon>
        <taxon>Agaricaceae</taxon>
        <taxon>Leucocoprinus</taxon>
    </lineage>
</organism>
<protein>
    <submittedName>
        <fullName evidence="2">Uncharacterized protein</fullName>
    </submittedName>
</protein>
<feature type="region of interest" description="Disordered" evidence="1">
    <location>
        <begin position="54"/>
        <end position="80"/>
    </location>
</feature>
<dbReference type="Proteomes" id="UP001213000">
    <property type="component" value="Unassembled WGS sequence"/>
</dbReference>
<name>A0AAD5VQV5_9AGAR</name>